<dbReference type="SMART" id="SM00768">
    <property type="entry name" value="X8"/>
    <property type="match status" value="1"/>
</dbReference>
<dbReference type="InterPro" id="IPR012946">
    <property type="entry name" value="X8"/>
</dbReference>
<dbReference type="InterPro" id="IPR044788">
    <property type="entry name" value="X8_dom_prot"/>
</dbReference>
<evidence type="ECO:0000256" key="2">
    <source>
        <dbReference type="ARBA" id="ARBA00022622"/>
    </source>
</evidence>
<sequence length="188" mass="20763">MAKLALPGEISMLVNGQKAWCVAKPAAPQQALQSTLDYACNYADCSPTKKGGSWYDPDRPVHRASFAMKMVPMGIDEGSPIPSSVNSQTSQNSILSMSATIPPSFNISHIFNTPMDRNNFLSWRWQFLDVLEIHDFEDVVKNENRPAKRLEDGSVNPTYAKDKLVLSWIKATAPPSIKTLLIACTSAY</sequence>
<dbReference type="Pfam" id="PF07983">
    <property type="entry name" value="X8"/>
    <property type="match status" value="1"/>
</dbReference>
<keyword evidence="2" id="KW-0472">Membrane</keyword>
<accession>A0A6J5UQU2</accession>
<proteinExistence type="predicted"/>
<dbReference type="AlphaFoldDB" id="A0A6J5UQU2"/>
<evidence type="ECO:0000259" key="4">
    <source>
        <dbReference type="SMART" id="SM00768"/>
    </source>
</evidence>
<dbReference type="Proteomes" id="UP000507222">
    <property type="component" value="Unassembled WGS sequence"/>
</dbReference>
<dbReference type="GO" id="GO:0098552">
    <property type="term" value="C:side of membrane"/>
    <property type="evidence" value="ECO:0007669"/>
    <property type="project" value="UniProtKB-KW"/>
</dbReference>
<keyword evidence="2" id="KW-0449">Lipoprotein</keyword>
<feature type="domain" description="X8" evidence="4">
    <location>
        <begin position="19"/>
        <end position="93"/>
    </location>
</feature>
<evidence type="ECO:0000256" key="3">
    <source>
        <dbReference type="ARBA" id="ARBA00022729"/>
    </source>
</evidence>
<dbReference type="GO" id="GO:0005886">
    <property type="term" value="C:plasma membrane"/>
    <property type="evidence" value="ECO:0007669"/>
    <property type="project" value="UniProtKB-SubCell"/>
</dbReference>
<keyword evidence="2" id="KW-0336">GPI-anchor</keyword>
<gene>
    <name evidence="5" type="ORF">CURHAP_LOCUS25488</name>
</gene>
<evidence type="ECO:0000313" key="6">
    <source>
        <dbReference type="Proteomes" id="UP000507222"/>
    </source>
</evidence>
<keyword evidence="3" id="KW-0732">Signal</keyword>
<reference evidence="5 6" key="1">
    <citation type="submission" date="2020-05" db="EMBL/GenBank/DDBJ databases">
        <authorList>
            <person name="Campoy J."/>
            <person name="Schneeberger K."/>
            <person name="Spophaly S."/>
        </authorList>
    </citation>
    <scope>NUCLEOTIDE SEQUENCE [LARGE SCALE GENOMIC DNA]</scope>
    <source>
        <strain evidence="5">PruArmRojPasFocal</strain>
    </source>
</reference>
<dbReference type="PANTHER" id="PTHR31044">
    <property type="entry name" value="BETA-1,3 GLUCANASE"/>
    <property type="match status" value="1"/>
</dbReference>
<comment type="subcellular location">
    <subcellularLocation>
        <location evidence="1">Cell membrane</location>
        <topology evidence="1">Lipid-anchor</topology>
        <topology evidence="1">GPI-anchor</topology>
    </subcellularLocation>
</comment>
<name>A0A6J5UQU2_PRUAR</name>
<dbReference type="EMBL" id="CAEKDK010000004">
    <property type="protein sequence ID" value="CAB4276388.1"/>
    <property type="molecule type" value="Genomic_DNA"/>
</dbReference>
<keyword evidence="2" id="KW-0325">Glycoprotein</keyword>
<organism evidence="5 6">
    <name type="scientific">Prunus armeniaca</name>
    <name type="common">Apricot</name>
    <name type="synonym">Armeniaca vulgaris</name>
    <dbReference type="NCBI Taxonomy" id="36596"/>
    <lineage>
        <taxon>Eukaryota</taxon>
        <taxon>Viridiplantae</taxon>
        <taxon>Streptophyta</taxon>
        <taxon>Embryophyta</taxon>
        <taxon>Tracheophyta</taxon>
        <taxon>Spermatophyta</taxon>
        <taxon>Magnoliopsida</taxon>
        <taxon>eudicotyledons</taxon>
        <taxon>Gunneridae</taxon>
        <taxon>Pentapetalae</taxon>
        <taxon>rosids</taxon>
        <taxon>fabids</taxon>
        <taxon>Rosales</taxon>
        <taxon>Rosaceae</taxon>
        <taxon>Amygdaloideae</taxon>
        <taxon>Amygdaleae</taxon>
        <taxon>Prunus</taxon>
    </lineage>
</organism>
<dbReference type="PANTHER" id="PTHR31044:SF130">
    <property type="entry name" value="CARBOHYDRATE-BINDING X8 DOMAIN SUPERFAMILY PROTEIN"/>
    <property type="match status" value="1"/>
</dbReference>
<evidence type="ECO:0000313" key="5">
    <source>
        <dbReference type="EMBL" id="CAB4276388.1"/>
    </source>
</evidence>
<protein>
    <recommendedName>
        <fullName evidence="4">X8 domain-containing protein</fullName>
    </recommendedName>
</protein>
<dbReference type="GO" id="GO:0009506">
    <property type="term" value="C:plasmodesma"/>
    <property type="evidence" value="ECO:0007669"/>
    <property type="project" value="UniProtKB-ARBA"/>
</dbReference>
<evidence type="ECO:0000256" key="1">
    <source>
        <dbReference type="ARBA" id="ARBA00004609"/>
    </source>
</evidence>